<evidence type="ECO:0000313" key="4">
    <source>
        <dbReference type="Proteomes" id="UP000670475"/>
    </source>
</evidence>
<keyword evidence="4" id="KW-1185">Reference proteome</keyword>
<dbReference type="PROSITE" id="PS51186">
    <property type="entry name" value="GNAT"/>
    <property type="match status" value="1"/>
</dbReference>
<dbReference type="Proteomes" id="UP000670475">
    <property type="component" value="Unassembled WGS sequence"/>
</dbReference>
<evidence type="ECO:0000256" key="1">
    <source>
        <dbReference type="SAM" id="MobiDB-lite"/>
    </source>
</evidence>
<evidence type="ECO:0000259" key="2">
    <source>
        <dbReference type="PROSITE" id="PS51186"/>
    </source>
</evidence>
<name>A0A940S0M6_9ACTN</name>
<dbReference type="PANTHER" id="PTHR43441:SF10">
    <property type="entry name" value="ACETYLTRANSFERASE"/>
    <property type="match status" value="1"/>
</dbReference>
<dbReference type="EMBL" id="JAGIQL010000152">
    <property type="protein sequence ID" value="MBP0461034.1"/>
    <property type="molecule type" value="Genomic_DNA"/>
</dbReference>
<feature type="region of interest" description="Disordered" evidence="1">
    <location>
        <begin position="1"/>
        <end position="23"/>
    </location>
</feature>
<dbReference type="GO" id="GO:0005737">
    <property type="term" value="C:cytoplasm"/>
    <property type="evidence" value="ECO:0007669"/>
    <property type="project" value="TreeGrafter"/>
</dbReference>
<dbReference type="InterPro" id="IPR016181">
    <property type="entry name" value="Acyl_CoA_acyltransferase"/>
</dbReference>
<feature type="domain" description="N-acetyltransferase" evidence="2">
    <location>
        <begin position="35"/>
        <end position="198"/>
    </location>
</feature>
<dbReference type="InterPro" id="IPR051908">
    <property type="entry name" value="Ribosomal_N-acetyltransferase"/>
</dbReference>
<evidence type="ECO:0000313" key="3">
    <source>
        <dbReference type="EMBL" id="MBP0461034.1"/>
    </source>
</evidence>
<sequence>MTSPSGSPSGPPGSPPGSAARLPPAATLGIRGLGLHLRPWRPGDASAIVRGVADPAYRRWNTPKLLVETEDEALEWVRARALDYENGVGCVLAIARDEPGASAEAIGSVGVGVLDLWMRRGTIGYWVLPEERGRGIARRALTVFTRWAFDEVGLHRLSLGHAVGHEASCRVAKRCGYRYEGAMRGEMFEAGDTSRFRDAHLHARLATDPEPGPVGC</sequence>
<reference evidence="3" key="1">
    <citation type="submission" date="2021-03" db="EMBL/GenBank/DDBJ databases">
        <title>Whole genome sequence of Streptomyces bomunensis MMS17-BM035.</title>
        <authorList>
            <person name="Lee J.H."/>
        </authorList>
    </citation>
    <scope>NUCLEOTIDE SEQUENCE</scope>
    <source>
        <strain evidence="3">MMS17-BM035</strain>
    </source>
</reference>
<dbReference type="GO" id="GO:1990189">
    <property type="term" value="F:protein N-terminal-serine acetyltransferase activity"/>
    <property type="evidence" value="ECO:0007669"/>
    <property type="project" value="TreeGrafter"/>
</dbReference>
<organism evidence="3 4">
    <name type="scientific">Streptomyces montanisoli</name>
    <dbReference type="NCBI Taxonomy" id="2798581"/>
    <lineage>
        <taxon>Bacteria</taxon>
        <taxon>Bacillati</taxon>
        <taxon>Actinomycetota</taxon>
        <taxon>Actinomycetes</taxon>
        <taxon>Kitasatosporales</taxon>
        <taxon>Streptomycetaceae</taxon>
        <taxon>Streptomyces</taxon>
    </lineage>
</organism>
<dbReference type="Pfam" id="PF13302">
    <property type="entry name" value="Acetyltransf_3"/>
    <property type="match status" value="1"/>
</dbReference>
<dbReference type="InterPro" id="IPR000182">
    <property type="entry name" value="GNAT_dom"/>
</dbReference>
<dbReference type="Gene3D" id="3.40.630.30">
    <property type="match status" value="1"/>
</dbReference>
<dbReference type="AlphaFoldDB" id="A0A940S0M6"/>
<dbReference type="RefSeq" id="WP_209343958.1">
    <property type="nucleotide sequence ID" value="NZ_JAGIQL010000152.1"/>
</dbReference>
<proteinExistence type="predicted"/>
<dbReference type="PANTHER" id="PTHR43441">
    <property type="entry name" value="RIBOSOMAL-PROTEIN-SERINE ACETYLTRANSFERASE"/>
    <property type="match status" value="1"/>
</dbReference>
<accession>A0A940S0M6</accession>
<gene>
    <name evidence="3" type="ORF">JFN87_26730</name>
</gene>
<protein>
    <submittedName>
        <fullName evidence="3">GNAT family N-acetyltransferase</fullName>
    </submittedName>
</protein>
<comment type="caution">
    <text evidence="3">The sequence shown here is derived from an EMBL/GenBank/DDBJ whole genome shotgun (WGS) entry which is preliminary data.</text>
</comment>
<dbReference type="GO" id="GO:0008999">
    <property type="term" value="F:protein-N-terminal-alanine acetyltransferase activity"/>
    <property type="evidence" value="ECO:0007669"/>
    <property type="project" value="TreeGrafter"/>
</dbReference>
<dbReference type="SUPFAM" id="SSF55729">
    <property type="entry name" value="Acyl-CoA N-acyltransferases (Nat)"/>
    <property type="match status" value="1"/>
</dbReference>